<comment type="caution">
    <text evidence="4">The sequence shown here is derived from an EMBL/GenBank/DDBJ whole genome shotgun (WGS) entry which is preliminary data.</text>
</comment>
<name>A0ABU2M720_9ACTN</name>
<sequence>MRSVPGTGSPWLRRFHAREGARLTVVLFPHAGGSANFYREWSADLPEEYALLVVQYPGRETRMGEPPVDRMEDLAEGAVAAIEECVSGPYALFGHSMGALVAYESTRRLAKGPLGAPVRLFASARCAPGREGPTAGVHLLDDDGLVAVIEALGGTPPGVLADHGLRSLVLPTVRGDYRLVDTYRPTAPAPVDVPVTALAGADDPSVTPEEVAAWAEMTTRGHVLEVLPGDHFFPVRHRAEVLRILARDLAR</sequence>
<dbReference type="PANTHER" id="PTHR11487">
    <property type="entry name" value="THIOESTERASE"/>
    <property type="match status" value="1"/>
</dbReference>
<dbReference type="SMART" id="SM00824">
    <property type="entry name" value="PKS_TE"/>
    <property type="match status" value="1"/>
</dbReference>
<accession>A0ABU2M720</accession>
<dbReference type="InterPro" id="IPR001031">
    <property type="entry name" value="Thioesterase"/>
</dbReference>
<dbReference type="Proteomes" id="UP001183390">
    <property type="component" value="Unassembled WGS sequence"/>
</dbReference>
<dbReference type="Pfam" id="PF00975">
    <property type="entry name" value="Thioesterase"/>
    <property type="match status" value="1"/>
</dbReference>
<keyword evidence="5" id="KW-1185">Reference proteome</keyword>
<dbReference type="SUPFAM" id="SSF53474">
    <property type="entry name" value="alpha/beta-Hydrolases"/>
    <property type="match status" value="1"/>
</dbReference>
<dbReference type="InterPro" id="IPR012223">
    <property type="entry name" value="TEII"/>
</dbReference>
<proteinExistence type="inferred from homology"/>
<dbReference type="InterPro" id="IPR020802">
    <property type="entry name" value="TesA-like"/>
</dbReference>
<evidence type="ECO:0000313" key="4">
    <source>
        <dbReference type="EMBL" id="MDT0328470.1"/>
    </source>
</evidence>
<evidence type="ECO:0000313" key="5">
    <source>
        <dbReference type="Proteomes" id="UP001183390"/>
    </source>
</evidence>
<evidence type="ECO:0000259" key="3">
    <source>
        <dbReference type="SMART" id="SM00824"/>
    </source>
</evidence>
<comment type="similarity">
    <text evidence="1">Belongs to the thioesterase family.</text>
</comment>
<dbReference type="Gene3D" id="3.40.50.1820">
    <property type="entry name" value="alpha/beta hydrolase"/>
    <property type="match status" value="1"/>
</dbReference>
<dbReference type="PANTHER" id="PTHR11487:SF0">
    <property type="entry name" value="S-ACYL FATTY ACID SYNTHASE THIOESTERASE, MEDIUM CHAIN"/>
    <property type="match status" value="1"/>
</dbReference>
<dbReference type="RefSeq" id="WP_311511187.1">
    <property type="nucleotide sequence ID" value="NZ_JAVREP010000004.1"/>
</dbReference>
<reference evidence="5" key="1">
    <citation type="submission" date="2023-07" db="EMBL/GenBank/DDBJ databases">
        <title>30 novel species of actinomycetes from the DSMZ collection.</title>
        <authorList>
            <person name="Nouioui I."/>
        </authorList>
    </citation>
    <scope>NUCLEOTIDE SEQUENCE [LARGE SCALE GENOMIC DNA]</scope>
    <source>
        <strain evidence="5">DSM 44743</strain>
    </source>
</reference>
<dbReference type="GO" id="GO:0016787">
    <property type="term" value="F:hydrolase activity"/>
    <property type="evidence" value="ECO:0007669"/>
    <property type="project" value="UniProtKB-KW"/>
</dbReference>
<organism evidence="4 5">
    <name type="scientific">Nocardiopsis lambiniae</name>
    <dbReference type="NCBI Taxonomy" id="3075539"/>
    <lineage>
        <taxon>Bacteria</taxon>
        <taxon>Bacillati</taxon>
        <taxon>Actinomycetota</taxon>
        <taxon>Actinomycetes</taxon>
        <taxon>Streptosporangiales</taxon>
        <taxon>Nocardiopsidaceae</taxon>
        <taxon>Nocardiopsis</taxon>
    </lineage>
</organism>
<evidence type="ECO:0000256" key="2">
    <source>
        <dbReference type="ARBA" id="ARBA00022801"/>
    </source>
</evidence>
<dbReference type="EMBL" id="JAVREP010000004">
    <property type="protein sequence ID" value="MDT0328470.1"/>
    <property type="molecule type" value="Genomic_DNA"/>
</dbReference>
<keyword evidence="2 4" id="KW-0378">Hydrolase</keyword>
<dbReference type="InterPro" id="IPR029058">
    <property type="entry name" value="AB_hydrolase_fold"/>
</dbReference>
<feature type="domain" description="Thioesterase TesA-like" evidence="3">
    <location>
        <begin position="25"/>
        <end position="249"/>
    </location>
</feature>
<protein>
    <submittedName>
        <fullName evidence="4">Alpha/beta fold hydrolase</fullName>
    </submittedName>
</protein>
<evidence type="ECO:0000256" key="1">
    <source>
        <dbReference type="ARBA" id="ARBA00007169"/>
    </source>
</evidence>
<gene>
    <name evidence="4" type="ORF">RM479_08595</name>
</gene>